<dbReference type="PANTHER" id="PTHR48105">
    <property type="entry name" value="THIOREDOXIN REDUCTASE 1-RELATED-RELATED"/>
    <property type="match status" value="1"/>
</dbReference>
<organism evidence="6 7">
    <name type="scientific">Gordonia alkanivorans NBRC 16433</name>
    <dbReference type="NCBI Taxonomy" id="1027371"/>
    <lineage>
        <taxon>Bacteria</taxon>
        <taxon>Bacillati</taxon>
        <taxon>Actinomycetota</taxon>
        <taxon>Actinomycetes</taxon>
        <taxon>Mycobacteriales</taxon>
        <taxon>Gordoniaceae</taxon>
        <taxon>Gordonia</taxon>
    </lineage>
</organism>
<evidence type="ECO:0000256" key="2">
    <source>
        <dbReference type="ARBA" id="ARBA00023002"/>
    </source>
</evidence>
<evidence type="ECO:0000259" key="5">
    <source>
        <dbReference type="Pfam" id="PF13649"/>
    </source>
</evidence>
<dbReference type="AlphaFoldDB" id="F9VUC2"/>
<dbReference type="GO" id="GO:0004791">
    <property type="term" value="F:thioredoxin-disulfide reductase (NADPH) activity"/>
    <property type="evidence" value="ECO:0007669"/>
    <property type="project" value="UniProtKB-EC"/>
</dbReference>
<evidence type="ECO:0000313" key="6">
    <source>
        <dbReference type="EMBL" id="GAA12211.1"/>
    </source>
</evidence>
<sequence>MPIEHGCATVDAMTHSHSRSHGHDHDHDHLASALDLDAELLGSYIDDAATVITRHLGRAPQRIVDLGAGTGTGTEALARRFGATHLIAVDSSAEMITRVGERARAGGFESRTTTVVADLDDGLPPLHSPDVIWAALSLHHVADPAALLREAASALAPGGVVAIVEMDGLPRFAPDADSALGTLEDRCHQAAAGAGWEALADWTETLGEAGFDVVHRDTIRIARTGPNETIARYAVHWFSQFRHRLADVLSDSDVALLDSLIDPDDPASLHRRADLTLTAGRRLWIARPATDHDVAVVGGGAAGLSAATTLARSLRSVVVIDGGEPRNAPAEGAHNVLGQEGISPLELLSRGRDEVRGYGGEVRSGTVVDARREDDRFTLTLASGGTVRARRLLLATGLVDELPEIPGVAELWGRDALHCPYCHGYEARGSRVVVLATSPMSAHQALLFAQLSGDVTLVAHAGDAIVAEDRANLAAAGVSVIDETVERVRTRDDAGTARLDGVELSNGTVLQADAVVVAPRFLVRGDLYERLGGTLSQTPMGGVIETGPMGATAVPGVWAAGNNTTLNAVVTVAMGEGVSAGAAINADLVMADVLLGKAVEHSRR</sequence>
<dbReference type="InterPro" id="IPR023753">
    <property type="entry name" value="FAD/NAD-binding_dom"/>
</dbReference>
<comment type="caution">
    <text evidence="6">The sequence shown here is derived from an EMBL/GenBank/DDBJ whole genome shotgun (WGS) entry which is preliminary data.</text>
</comment>
<dbReference type="Pfam" id="PF13649">
    <property type="entry name" value="Methyltransf_25"/>
    <property type="match status" value="1"/>
</dbReference>
<keyword evidence="2" id="KW-0560">Oxidoreductase</keyword>
<feature type="domain" description="FAD/NAD(P)-binding" evidence="4">
    <location>
        <begin position="292"/>
        <end position="577"/>
    </location>
</feature>
<dbReference type="eggNOG" id="COG2226">
    <property type="taxonomic scope" value="Bacteria"/>
</dbReference>
<dbReference type="InterPro" id="IPR041698">
    <property type="entry name" value="Methyltransf_25"/>
</dbReference>
<dbReference type="CDD" id="cd02440">
    <property type="entry name" value="AdoMet_MTases"/>
    <property type="match status" value="1"/>
</dbReference>
<comment type="catalytic activity">
    <reaction evidence="3">
        <text>[thioredoxin]-dithiol + NADP(+) = [thioredoxin]-disulfide + NADPH + H(+)</text>
        <dbReference type="Rhea" id="RHEA:20345"/>
        <dbReference type="Rhea" id="RHEA-COMP:10698"/>
        <dbReference type="Rhea" id="RHEA-COMP:10700"/>
        <dbReference type="ChEBI" id="CHEBI:15378"/>
        <dbReference type="ChEBI" id="CHEBI:29950"/>
        <dbReference type="ChEBI" id="CHEBI:50058"/>
        <dbReference type="ChEBI" id="CHEBI:57783"/>
        <dbReference type="ChEBI" id="CHEBI:58349"/>
        <dbReference type="EC" id="1.8.1.9"/>
    </reaction>
</comment>
<keyword evidence="1" id="KW-0285">Flavoprotein</keyword>
<evidence type="ECO:0000313" key="7">
    <source>
        <dbReference type="Proteomes" id="UP000003558"/>
    </source>
</evidence>
<dbReference type="Pfam" id="PF07992">
    <property type="entry name" value="Pyr_redox_2"/>
    <property type="match status" value="1"/>
</dbReference>
<dbReference type="InterPro" id="IPR050097">
    <property type="entry name" value="Ferredoxin-NADP_redctase_2"/>
</dbReference>
<accession>F9VUC2</accession>
<dbReference type="Gene3D" id="3.50.50.60">
    <property type="entry name" value="FAD/NAD(P)-binding domain"/>
    <property type="match status" value="2"/>
</dbReference>
<feature type="domain" description="Methyltransferase" evidence="5">
    <location>
        <begin position="63"/>
        <end position="159"/>
    </location>
</feature>
<dbReference type="Proteomes" id="UP000003558">
    <property type="component" value="Unassembled WGS sequence"/>
</dbReference>
<name>F9VUC2_9ACTN</name>
<evidence type="ECO:0000256" key="1">
    <source>
        <dbReference type="ARBA" id="ARBA00022630"/>
    </source>
</evidence>
<gene>
    <name evidence="6" type="ORF">GOALK_050_00650</name>
</gene>
<proteinExistence type="predicted"/>
<dbReference type="SUPFAM" id="SSF53335">
    <property type="entry name" value="S-adenosyl-L-methionine-dependent methyltransferases"/>
    <property type="match status" value="1"/>
</dbReference>
<dbReference type="Gene3D" id="3.40.50.150">
    <property type="entry name" value="Vaccinia Virus protein VP39"/>
    <property type="match status" value="1"/>
</dbReference>
<reference evidence="6 7" key="1">
    <citation type="submission" date="2011-05" db="EMBL/GenBank/DDBJ databases">
        <title>Whole genome shotgun sequence of Gordonia alkanivorans NBRC 16433.</title>
        <authorList>
            <person name="Hosoyama A."/>
            <person name="Nakamura S."/>
            <person name="Takarada H."/>
            <person name="Tsuchikane K."/>
            <person name="Yamazaki S."/>
            <person name="Fujita N."/>
        </authorList>
    </citation>
    <scope>NUCLEOTIDE SEQUENCE [LARGE SCALE GENOMIC DNA]</scope>
    <source>
        <strain evidence="6 7">NBRC 16433</strain>
    </source>
</reference>
<evidence type="ECO:0000256" key="3">
    <source>
        <dbReference type="ARBA" id="ARBA00048132"/>
    </source>
</evidence>
<dbReference type="EMBL" id="BACI01000050">
    <property type="protein sequence ID" value="GAA12211.1"/>
    <property type="molecule type" value="Genomic_DNA"/>
</dbReference>
<dbReference type="PRINTS" id="PR00469">
    <property type="entry name" value="PNDRDTASEII"/>
</dbReference>
<evidence type="ECO:0000259" key="4">
    <source>
        <dbReference type="Pfam" id="PF07992"/>
    </source>
</evidence>
<dbReference type="InterPro" id="IPR036188">
    <property type="entry name" value="FAD/NAD-bd_sf"/>
</dbReference>
<protein>
    <submittedName>
        <fullName evidence="6">Putative oxidoreductase</fullName>
    </submittedName>
</protein>
<dbReference type="eggNOG" id="COG0492">
    <property type="taxonomic scope" value="Bacteria"/>
</dbReference>
<dbReference type="STRING" id="1027371.GOALK_050_00650"/>
<dbReference type="InterPro" id="IPR029063">
    <property type="entry name" value="SAM-dependent_MTases_sf"/>
</dbReference>
<dbReference type="SUPFAM" id="SSF51905">
    <property type="entry name" value="FAD/NAD(P)-binding domain"/>
    <property type="match status" value="1"/>
</dbReference>
<dbReference type="PRINTS" id="PR00368">
    <property type="entry name" value="FADPNR"/>
</dbReference>